<dbReference type="Proteomes" id="UP000800235">
    <property type="component" value="Unassembled WGS sequence"/>
</dbReference>
<gene>
    <name evidence="4" type="ORF">EJ08DRAFT_635536</name>
</gene>
<evidence type="ECO:0000256" key="3">
    <source>
        <dbReference type="ARBA" id="ARBA00023002"/>
    </source>
</evidence>
<keyword evidence="1" id="KW-0285">Flavoprotein</keyword>
<evidence type="ECO:0000256" key="1">
    <source>
        <dbReference type="ARBA" id="ARBA00022630"/>
    </source>
</evidence>
<reference evidence="4" key="1">
    <citation type="journal article" date="2020" name="Stud. Mycol.">
        <title>101 Dothideomycetes genomes: a test case for predicting lifestyles and emergence of pathogens.</title>
        <authorList>
            <person name="Haridas S."/>
            <person name="Albert R."/>
            <person name="Binder M."/>
            <person name="Bloem J."/>
            <person name="Labutti K."/>
            <person name="Salamov A."/>
            <person name="Andreopoulos B."/>
            <person name="Baker S."/>
            <person name="Barry K."/>
            <person name="Bills G."/>
            <person name="Bluhm B."/>
            <person name="Cannon C."/>
            <person name="Castanera R."/>
            <person name="Culley D."/>
            <person name="Daum C."/>
            <person name="Ezra D."/>
            <person name="Gonzalez J."/>
            <person name="Henrissat B."/>
            <person name="Kuo A."/>
            <person name="Liang C."/>
            <person name="Lipzen A."/>
            <person name="Lutzoni F."/>
            <person name="Magnuson J."/>
            <person name="Mondo S."/>
            <person name="Nolan M."/>
            <person name="Ohm R."/>
            <person name="Pangilinan J."/>
            <person name="Park H.-J."/>
            <person name="Ramirez L."/>
            <person name="Alfaro M."/>
            <person name="Sun H."/>
            <person name="Tritt A."/>
            <person name="Yoshinaga Y."/>
            <person name="Zwiers L.-H."/>
            <person name="Turgeon B."/>
            <person name="Goodwin S."/>
            <person name="Spatafora J."/>
            <person name="Crous P."/>
            <person name="Grigoriev I."/>
        </authorList>
    </citation>
    <scope>NUCLEOTIDE SEQUENCE</scope>
    <source>
        <strain evidence="4">CBS 130266</strain>
    </source>
</reference>
<keyword evidence="3" id="KW-0560">Oxidoreductase</keyword>
<name>A0A9P4NNT4_9PEZI</name>
<evidence type="ECO:0000313" key="4">
    <source>
        <dbReference type="EMBL" id="KAF2429279.1"/>
    </source>
</evidence>
<dbReference type="Pfam" id="PF03060">
    <property type="entry name" value="NMO"/>
    <property type="match status" value="1"/>
</dbReference>
<dbReference type="Gene3D" id="3.20.20.70">
    <property type="entry name" value="Aldolase class I"/>
    <property type="match status" value="1"/>
</dbReference>
<dbReference type="AlphaFoldDB" id="A0A9P4NNT4"/>
<evidence type="ECO:0000313" key="5">
    <source>
        <dbReference type="Proteomes" id="UP000800235"/>
    </source>
</evidence>
<dbReference type="InterPro" id="IPR004136">
    <property type="entry name" value="NMO"/>
</dbReference>
<dbReference type="PANTHER" id="PTHR32332:SF34">
    <property type="entry name" value="2-NITROPROPANE DIOXYGENASE FAMILY, PUTATIVE-RELATED"/>
    <property type="match status" value="1"/>
</dbReference>
<evidence type="ECO:0000256" key="2">
    <source>
        <dbReference type="ARBA" id="ARBA00022643"/>
    </source>
</evidence>
<dbReference type="PANTHER" id="PTHR32332">
    <property type="entry name" value="2-NITROPROPANE DIOXYGENASE"/>
    <property type="match status" value="1"/>
</dbReference>
<dbReference type="OrthoDB" id="2349068at2759"/>
<proteinExistence type="predicted"/>
<comment type="caution">
    <text evidence="4">The sequence shown here is derived from an EMBL/GenBank/DDBJ whole genome shotgun (WGS) entry which is preliminary data.</text>
</comment>
<dbReference type="InterPro" id="IPR013785">
    <property type="entry name" value="Aldolase_TIM"/>
</dbReference>
<keyword evidence="2" id="KW-0288">FMN</keyword>
<sequence>MARLLQEHYPWTTPPLIINAPMAGFATAPLAVAVTQASGLGFIGSANDMSSLSRELDAASQKLERTSRRTLPLGVGFLVFTAKIHDAIEVVGKHKPAVVWLFAAKELDEYVEWTSKMRQALPQVKIWIQTGSVTAAVTIAKTCSPDVICLQGSDAGGHGYEKGCSIISLIPEAMDALKVVGFKGAIVASGGISDGRGVAAALTLGAAGAVLGTRFLAARETIVPSEQHRQPILDKTDGGQSTQRSRIFDELRGPSIWPTEYDGRALVGDTVRDWESGVSVEEVRMRYEIAEEEGRGLERVAIWAGAGAGVGLVKRVHGAGYIVEEVRRDARVAVERVGKL</sequence>
<organism evidence="4 5">
    <name type="scientific">Tothia fuscella</name>
    <dbReference type="NCBI Taxonomy" id="1048955"/>
    <lineage>
        <taxon>Eukaryota</taxon>
        <taxon>Fungi</taxon>
        <taxon>Dikarya</taxon>
        <taxon>Ascomycota</taxon>
        <taxon>Pezizomycotina</taxon>
        <taxon>Dothideomycetes</taxon>
        <taxon>Pleosporomycetidae</taxon>
        <taxon>Venturiales</taxon>
        <taxon>Cylindrosympodiaceae</taxon>
        <taxon>Tothia</taxon>
    </lineage>
</organism>
<dbReference type="SUPFAM" id="SSF51412">
    <property type="entry name" value="Inosine monophosphate dehydrogenase (IMPDH)"/>
    <property type="match status" value="1"/>
</dbReference>
<dbReference type="GO" id="GO:0018580">
    <property type="term" value="F:nitronate monooxygenase activity"/>
    <property type="evidence" value="ECO:0007669"/>
    <property type="project" value="InterPro"/>
</dbReference>
<dbReference type="CDD" id="cd04730">
    <property type="entry name" value="NPD_like"/>
    <property type="match status" value="1"/>
</dbReference>
<protein>
    <submittedName>
        <fullName evidence="4">Inosine monophosphate dehydrogenase</fullName>
    </submittedName>
</protein>
<dbReference type="EMBL" id="MU007048">
    <property type="protein sequence ID" value="KAF2429279.1"/>
    <property type="molecule type" value="Genomic_DNA"/>
</dbReference>
<accession>A0A9P4NNT4</accession>
<keyword evidence="5" id="KW-1185">Reference proteome</keyword>